<dbReference type="Proteomes" id="UP000032946">
    <property type="component" value="Chromosome"/>
</dbReference>
<protein>
    <submittedName>
        <fullName evidence="1">Uncharacterized protein</fullName>
    </submittedName>
</protein>
<gene>
    <name evidence="1" type="ORF">ARTHRO_10974</name>
</gene>
<sequence length="55" mass="6219">MVEPVVDFFTDQSNVDLDKLITDTVRRGVLVLAQQLQAFRFELVTNCGLHGEILN</sequence>
<dbReference type="AlphaFoldDB" id="A0A9P1KCS8"/>
<name>A0A9P1KCS8_9CYAN</name>
<proteinExistence type="predicted"/>
<accession>A0A9P1KCS8</accession>
<organism evidence="1 2">
    <name type="scientific">Limnospira indica PCC 8005</name>
    <dbReference type="NCBI Taxonomy" id="376219"/>
    <lineage>
        <taxon>Bacteria</taxon>
        <taxon>Bacillati</taxon>
        <taxon>Cyanobacteriota</taxon>
        <taxon>Cyanophyceae</taxon>
        <taxon>Oscillatoriophycideae</taxon>
        <taxon>Oscillatoriales</taxon>
        <taxon>Sirenicapillariaceae</taxon>
        <taxon>Limnospira</taxon>
    </lineage>
</organism>
<dbReference type="EMBL" id="FO818640">
    <property type="protein sequence ID" value="CDM93301.1"/>
    <property type="molecule type" value="Genomic_DNA"/>
</dbReference>
<evidence type="ECO:0000313" key="1">
    <source>
        <dbReference type="EMBL" id="CDM93301.1"/>
    </source>
</evidence>
<evidence type="ECO:0000313" key="2">
    <source>
        <dbReference type="Proteomes" id="UP000032946"/>
    </source>
</evidence>
<reference evidence="1 2" key="1">
    <citation type="submission" date="2014-02" db="EMBL/GenBank/DDBJ databases">
        <authorList>
            <person name="Genoscope - CEA"/>
        </authorList>
    </citation>
    <scope>NUCLEOTIDE SEQUENCE [LARGE SCALE GENOMIC DNA]</scope>
    <source>
        <strain evidence="1 2">PCC 8005</strain>
    </source>
</reference>
<keyword evidence="2" id="KW-1185">Reference proteome</keyword>